<dbReference type="KEGG" id="cgob:115026617"/>
<keyword evidence="1" id="KW-1133">Transmembrane helix</keyword>
<dbReference type="RefSeq" id="XP_029315356.1">
    <property type="nucleotide sequence ID" value="XM_029459496.1"/>
</dbReference>
<accession>A0A6J2RYE3</accession>
<proteinExistence type="predicted"/>
<evidence type="ECO:0000313" key="3">
    <source>
        <dbReference type="RefSeq" id="XP_029315356.1"/>
    </source>
</evidence>
<dbReference type="Proteomes" id="UP000504630">
    <property type="component" value="Chromosome 21"/>
</dbReference>
<evidence type="ECO:0000313" key="2">
    <source>
        <dbReference type="Proteomes" id="UP000504630"/>
    </source>
</evidence>
<gene>
    <name evidence="3" type="primary">LOC115026617</name>
</gene>
<reference evidence="3" key="1">
    <citation type="submission" date="2025-08" db="UniProtKB">
        <authorList>
            <consortium name="RefSeq"/>
        </authorList>
    </citation>
    <scope>IDENTIFICATION</scope>
</reference>
<feature type="transmembrane region" description="Helical" evidence="1">
    <location>
        <begin position="6"/>
        <end position="24"/>
    </location>
</feature>
<dbReference type="GeneID" id="115026617"/>
<dbReference type="InParanoid" id="A0A6J2RYE3"/>
<keyword evidence="2" id="KW-1185">Reference proteome</keyword>
<dbReference type="OrthoDB" id="8439679at2759"/>
<evidence type="ECO:0000256" key="1">
    <source>
        <dbReference type="SAM" id="Phobius"/>
    </source>
</evidence>
<keyword evidence="1" id="KW-0812">Transmembrane</keyword>
<name>A0A6J2RYE3_COTGO</name>
<dbReference type="AlphaFoldDB" id="A0A6J2RYE3"/>
<sequence>MTACSFNIYIIFTTYLSFIFYPSHGFEVIQPQKRTVNADLSASISCEHTADVNSVEDVRLNSKSSTNKYRLLCQKGKTDCKNIIMHQENPKKWLFILLNIGPEAMNMTYECEFTVIKDDLDLTKTGKPTVLLPGQKEVACAPLPPPPAPPPPPPPPPHQLRWILIGVLALMFLYSCVITSIYIILKCSNTDPENSTYVEMRKAPRLRNQPSDIYCG</sequence>
<feature type="transmembrane region" description="Helical" evidence="1">
    <location>
        <begin position="162"/>
        <end position="185"/>
    </location>
</feature>
<keyword evidence="1" id="KW-0472">Membrane</keyword>
<organism evidence="2 3">
    <name type="scientific">Cottoperca gobio</name>
    <name type="common">Frogmouth</name>
    <name type="synonym">Aphritis gobio</name>
    <dbReference type="NCBI Taxonomy" id="56716"/>
    <lineage>
        <taxon>Eukaryota</taxon>
        <taxon>Metazoa</taxon>
        <taxon>Chordata</taxon>
        <taxon>Craniata</taxon>
        <taxon>Vertebrata</taxon>
        <taxon>Euteleostomi</taxon>
        <taxon>Actinopterygii</taxon>
        <taxon>Neopterygii</taxon>
        <taxon>Teleostei</taxon>
        <taxon>Neoteleostei</taxon>
        <taxon>Acanthomorphata</taxon>
        <taxon>Eupercaria</taxon>
        <taxon>Perciformes</taxon>
        <taxon>Notothenioidei</taxon>
        <taxon>Bovichtidae</taxon>
        <taxon>Cottoperca</taxon>
    </lineage>
</organism>
<protein>
    <submittedName>
        <fullName evidence="3">Uncharacterized protein LOC115026617</fullName>
    </submittedName>
</protein>